<dbReference type="Pfam" id="PF25539">
    <property type="entry name" value="Bestrophin_2"/>
    <property type="match status" value="1"/>
</dbReference>
<evidence type="ECO:0000313" key="9">
    <source>
        <dbReference type="EMBL" id="CAB5337179.1"/>
    </source>
</evidence>
<evidence type="ECO:0000256" key="7">
    <source>
        <dbReference type="ARBA" id="ARBA00023136"/>
    </source>
</evidence>
<feature type="transmembrane region" description="Helical" evidence="8">
    <location>
        <begin position="235"/>
        <end position="256"/>
    </location>
</feature>
<dbReference type="GO" id="GO:0005886">
    <property type="term" value="C:plasma membrane"/>
    <property type="evidence" value="ECO:0007669"/>
    <property type="project" value="UniProtKB-SubCell"/>
</dbReference>
<feature type="transmembrane region" description="Helical" evidence="8">
    <location>
        <begin position="262"/>
        <end position="281"/>
    </location>
</feature>
<keyword evidence="4 8" id="KW-0812">Transmembrane</keyword>
<comment type="caution">
    <text evidence="9">The sequence shown here is derived from an EMBL/GenBank/DDBJ whole genome shotgun (WGS) entry which is preliminary data.</text>
</comment>
<keyword evidence="3" id="KW-1003">Cell membrane</keyword>
<dbReference type="GO" id="GO:0005254">
    <property type="term" value="F:chloride channel activity"/>
    <property type="evidence" value="ECO:0007669"/>
    <property type="project" value="InterPro"/>
</dbReference>
<evidence type="ECO:0000313" key="10">
    <source>
        <dbReference type="Proteomes" id="UP000684084"/>
    </source>
</evidence>
<keyword evidence="5 8" id="KW-1133">Transmembrane helix</keyword>
<dbReference type="VEuPathDB" id="FungiDB:RhiirFUN_004546"/>
<dbReference type="AlphaFoldDB" id="A0A915YTY6"/>
<evidence type="ECO:0000256" key="5">
    <source>
        <dbReference type="ARBA" id="ARBA00022989"/>
    </source>
</evidence>
<keyword evidence="7 8" id="KW-0472">Membrane</keyword>
<reference evidence="9" key="1">
    <citation type="submission" date="2020-05" db="EMBL/GenBank/DDBJ databases">
        <authorList>
            <person name="Rincon C."/>
            <person name="Sanders R I."/>
            <person name="Robbins C."/>
            <person name="Chaturvedi A."/>
        </authorList>
    </citation>
    <scope>NUCLEOTIDE SEQUENCE</scope>
    <source>
        <strain evidence="9">CHB12</strain>
    </source>
</reference>
<evidence type="ECO:0000256" key="3">
    <source>
        <dbReference type="ARBA" id="ARBA00022475"/>
    </source>
</evidence>
<feature type="transmembrane region" description="Helical" evidence="8">
    <location>
        <begin position="32"/>
        <end position="51"/>
    </location>
</feature>
<protein>
    <submittedName>
        <fullName evidence="9">Uncharacterized protein</fullName>
    </submittedName>
</protein>
<dbReference type="PANTHER" id="PTHR33281">
    <property type="entry name" value="UPF0187 PROTEIN YNEE"/>
    <property type="match status" value="1"/>
</dbReference>
<sequence length="418" mass="48450">MSNRVDNPKVYNPYSYHRPHFIRWRGSVIPKVLPSTIVVTLLAVIVCIVNLETKVKIGIPSTFIPVLGFVVGLLLTYRTNTAYDRYWEGRRLWAVMVVAIRNLTRNIWINIKEDDGKSDLLEKKTAINLLIGFAVATKHYLREEDGLLHDDLKPLISNIKSNLPGFKPFNEMDPSSEVNHNLPLEITLYLCSYIDNKRQNNKVDVPTTNSMYGALNTLIDCLTQFERILRSPIPLAYSIHLTQTVWIYCLSLPFQLVDSLKYITIPIVFLASFILIGILHIGGEIENPFGYDENDLDLDDFCGTIKRELDIITSRKRPTVSDWVYNPENHPFGREEITASEARKLSIDELFKKRRMKRMKRMEIPMSQLKWTKKQLNRGKYINNKEQYIALLYITGYICRSEKSFSSYIRVWNFSCIG</sequence>
<dbReference type="OrthoDB" id="1368at2759"/>
<evidence type="ECO:0000256" key="4">
    <source>
        <dbReference type="ARBA" id="ARBA00022692"/>
    </source>
</evidence>
<keyword evidence="2" id="KW-0813">Transport</keyword>
<evidence type="ECO:0000256" key="1">
    <source>
        <dbReference type="ARBA" id="ARBA00004651"/>
    </source>
</evidence>
<evidence type="ECO:0000256" key="8">
    <source>
        <dbReference type="SAM" id="Phobius"/>
    </source>
</evidence>
<accession>A0A915YTY6</accession>
<dbReference type="EMBL" id="CAGKOT010000004">
    <property type="protein sequence ID" value="CAB5337179.1"/>
    <property type="molecule type" value="Genomic_DNA"/>
</dbReference>
<comment type="subcellular location">
    <subcellularLocation>
        <location evidence="1">Cell membrane</location>
        <topology evidence="1">Multi-pass membrane protein</topology>
    </subcellularLocation>
</comment>
<gene>
    <name evidence="9" type="ORF">CHRIB12_LOCUS3384</name>
</gene>
<evidence type="ECO:0000256" key="2">
    <source>
        <dbReference type="ARBA" id="ARBA00022448"/>
    </source>
</evidence>
<organism evidence="9 10">
    <name type="scientific">Rhizophagus irregularis</name>
    <dbReference type="NCBI Taxonomy" id="588596"/>
    <lineage>
        <taxon>Eukaryota</taxon>
        <taxon>Fungi</taxon>
        <taxon>Fungi incertae sedis</taxon>
        <taxon>Mucoromycota</taxon>
        <taxon>Glomeromycotina</taxon>
        <taxon>Glomeromycetes</taxon>
        <taxon>Glomerales</taxon>
        <taxon>Glomeraceae</taxon>
        <taxon>Rhizophagus</taxon>
    </lineage>
</organism>
<feature type="transmembrane region" description="Helical" evidence="8">
    <location>
        <begin position="57"/>
        <end position="77"/>
    </location>
</feature>
<proteinExistence type="predicted"/>
<keyword evidence="6" id="KW-0406">Ion transport</keyword>
<dbReference type="Proteomes" id="UP000684084">
    <property type="component" value="Unassembled WGS sequence"/>
</dbReference>
<dbReference type="PANTHER" id="PTHR33281:SF19">
    <property type="entry name" value="VOLTAGE-DEPENDENT ANION CHANNEL-FORMING PROTEIN YNEE"/>
    <property type="match status" value="1"/>
</dbReference>
<name>A0A915YTY6_9GLOM</name>
<evidence type="ECO:0000256" key="6">
    <source>
        <dbReference type="ARBA" id="ARBA00023065"/>
    </source>
</evidence>
<dbReference type="InterPro" id="IPR044669">
    <property type="entry name" value="YneE/VCCN1/2-like"/>
</dbReference>